<dbReference type="EMBL" id="FNNH01000123">
    <property type="protein sequence ID" value="SDX25925.1"/>
    <property type="molecule type" value="Genomic_DNA"/>
</dbReference>
<feature type="non-terminal residue" evidence="1">
    <location>
        <position position="43"/>
    </location>
</feature>
<dbReference type="InterPro" id="IPR011518">
    <property type="entry name" value="Transposase_36"/>
</dbReference>
<gene>
    <name evidence="1" type="ORF">SAMN05421882_11231</name>
</gene>
<dbReference type="AlphaFoldDB" id="A0A1H3A8M6"/>
<reference evidence="1 2" key="1">
    <citation type="submission" date="2016-10" db="EMBL/GenBank/DDBJ databases">
        <authorList>
            <person name="de Groot N.N."/>
        </authorList>
    </citation>
    <scope>NUCLEOTIDE SEQUENCE [LARGE SCALE GENOMIC DNA]</scope>
    <source>
        <strain evidence="1 2">Nm110</strain>
    </source>
</reference>
<evidence type="ECO:0000313" key="2">
    <source>
        <dbReference type="Proteomes" id="UP000183454"/>
    </source>
</evidence>
<accession>A0A1H3A8M6</accession>
<dbReference type="Proteomes" id="UP000183454">
    <property type="component" value="Unassembled WGS sequence"/>
</dbReference>
<name>A0A1H3A8M6_9PROT</name>
<dbReference type="Pfam" id="PF07592">
    <property type="entry name" value="DDE_Tnp_ISAZ013"/>
    <property type="match status" value="1"/>
</dbReference>
<protein>
    <submittedName>
        <fullName evidence="1">Rhodopirellula transposase DDE domain-containing protein</fullName>
    </submittedName>
</protein>
<proteinExistence type="predicted"/>
<evidence type="ECO:0000313" key="1">
    <source>
        <dbReference type="EMBL" id="SDX25925.1"/>
    </source>
</evidence>
<sequence length="43" mass="4829">MAKEEPVISIDSKKKELIGNFSREGYTYTQTPVDALDHDFPSA</sequence>
<organism evidence="1 2">
    <name type="scientific">Nitrosomonas communis</name>
    <dbReference type="NCBI Taxonomy" id="44574"/>
    <lineage>
        <taxon>Bacteria</taxon>
        <taxon>Pseudomonadati</taxon>
        <taxon>Pseudomonadota</taxon>
        <taxon>Betaproteobacteria</taxon>
        <taxon>Nitrosomonadales</taxon>
        <taxon>Nitrosomonadaceae</taxon>
        <taxon>Nitrosomonas</taxon>
    </lineage>
</organism>